<organism evidence="2 3">
    <name type="scientific">Agromyces archimandritae</name>
    <dbReference type="NCBI Taxonomy" id="2781962"/>
    <lineage>
        <taxon>Bacteria</taxon>
        <taxon>Bacillati</taxon>
        <taxon>Actinomycetota</taxon>
        <taxon>Actinomycetes</taxon>
        <taxon>Micrococcales</taxon>
        <taxon>Microbacteriaceae</taxon>
        <taxon>Agromyces</taxon>
    </lineage>
</organism>
<keyword evidence="3" id="KW-1185">Reference proteome</keyword>
<dbReference type="RefSeq" id="WP_210900614.1">
    <property type="nucleotide sequence ID" value="NZ_CP071696.1"/>
</dbReference>
<name>A0A975FN68_9MICO</name>
<accession>A0A975FN68</accession>
<keyword evidence="1" id="KW-1133">Transmembrane helix</keyword>
<feature type="transmembrane region" description="Helical" evidence="1">
    <location>
        <begin position="127"/>
        <end position="144"/>
    </location>
</feature>
<proteinExistence type="predicted"/>
<keyword evidence="1" id="KW-0812">Transmembrane</keyword>
<keyword evidence="1" id="KW-0472">Membrane</keyword>
<dbReference type="Proteomes" id="UP000671914">
    <property type="component" value="Chromosome"/>
</dbReference>
<evidence type="ECO:0000256" key="1">
    <source>
        <dbReference type="SAM" id="Phobius"/>
    </source>
</evidence>
<evidence type="ECO:0000313" key="3">
    <source>
        <dbReference type="Proteomes" id="UP000671914"/>
    </source>
</evidence>
<dbReference type="KEGG" id="aarc:G127AT_04890"/>
<protein>
    <submittedName>
        <fullName evidence="2">Uncharacterized protein</fullName>
    </submittedName>
</protein>
<dbReference type="EMBL" id="CP071696">
    <property type="protein sequence ID" value="QTX05553.1"/>
    <property type="molecule type" value="Genomic_DNA"/>
</dbReference>
<feature type="transmembrane region" description="Helical" evidence="1">
    <location>
        <begin position="6"/>
        <end position="24"/>
    </location>
</feature>
<dbReference type="AlphaFoldDB" id="A0A975FN68"/>
<evidence type="ECO:0000313" key="2">
    <source>
        <dbReference type="EMBL" id="QTX05553.1"/>
    </source>
</evidence>
<feature type="transmembrane region" description="Helical" evidence="1">
    <location>
        <begin position="205"/>
        <end position="231"/>
    </location>
</feature>
<reference evidence="2" key="1">
    <citation type="submission" date="2021-03" db="EMBL/GenBank/DDBJ databases">
        <title>Agromyces archimandritus sp. nov., isolated from the cockroach Archimandrita tessellata.</title>
        <authorList>
            <person name="Guzman J."/>
            <person name="Ortuzar M."/>
            <person name="Poehlein A."/>
            <person name="Daniel R."/>
            <person name="Trujillo M."/>
            <person name="Vilcinskas A."/>
        </authorList>
    </citation>
    <scope>NUCLEOTIDE SEQUENCE</scope>
    <source>
        <strain evidence="2">G127AT</strain>
    </source>
</reference>
<gene>
    <name evidence="2" type="ORF">G127AT_04890</name>
</gene>
<feature type="transmembrane region" description="Helical" evidence="1">
    <location>
        <begin position="156"/>
        <end position="174"/>
    </location>
</feature>
<sequence length="252" mass="25921">MDTFTFVILAIVLAMVATGGFAVWRFRRTAPATGGPGGSRLGVTLLSLVIGGALVVAALALVSAIMTVVQTIIATATTVAGMPIGNASRPPITDGVTGVADARYDSATLVIEGLPAAARWLLATEPLLASITTAGLALVVAWLCARVVRERPFARAVPPVIGGVAILVLLNGLGSQLTTAMGRAEAIRFLGERELTSVGPDNGEAFASFALGLDLSSFGWAMALAVVVGVFEVGRRLQGERDRLAEETRGLV</sequence>
<feature type="transmembrane region" description="Helical" evidence="1">
    <location>
        <begin position="45"/>
        <end position="73"/>
    </location>
</feature>